<accession>A0A8H4Z3C7</accession>
<feature type="transmembrane region" description="Helical" evidence="6">
    <location>
        <begin position="56"/>
        <end position="74"/>
    </location>
</feature>
<dbReference type="GO" id="GO:0005886">
    <property type="term" value="C:plasma membrane"/>
    <property type="evidence" value="ECO:0007669"/>
    <property type="project" value="TreeGrafter"/>
</dbReference>
<feature type="transmembrane region" description="Helical" evidence="6">
    <location>
        <begin position="208"/>
        <end position="227"/>
    </location>
</feature>
<comment type="caution">
    <text evidence="7">The sequence shown here is derived from an EMBL/GenBank/DDBJ whole genome shotgun (WGS) entry which is preliminary data.</text>
</comment>
<keyword evidence="4 6" id="KW-1133">Transmembrane helix</keyword>
<evidence type="ECO:0000313" key="7">
    <source>
        <dbReference type="EMBL" id="KAF5239231.1"/>
    </source>
</evidence>
<comment type="similarity">
    <text evidence="2">Belongs to the acetate uptake transporter (AceTr) (TC 2.A.96) family.</text>
</comment>
<dbReference type="EMBL" id="JABEVY010000274">
    <property type="protein sequence ID" value="KAF5239231.1"/>
    <property type="molecule type" value="Genomic_DNA"/>
</dbReference>
<sequence>MSSVKVHHDEHQALSAEETLALRRLLAIKQKDPNLDVHHDDREALFPRLPPMGNPSSLGISVFAVANTLIALHLMQVRGIQHSNLLVGILWFTGGVASWVACIFELLLGNTFAYCVFGSFGGYYFAYAATLTPAFQIAEGYSNTREYSESLGVFFCVWASLFFLFLIASLKTNLVFVWIFITVDATAWCLAGSNFAAGAGNAALALRLAKAGGGLLFACASAGWYLLLVQLMEGVGYKLKLPVGILSSKTRKVYADDSV</sequence>
<dbReference type="InterPro" id="IPR051633">
    <property type="entry name" value="AceTr"/>
</dbReference>
<keyword evidence="3 6" id="KW-0812">Transmembrane</keyword>
<feature type="transmembrane region" description="Helical" evidence="6">
    <location>
        <begin position="86"/>
        <end position="108"/>
    </location>
</feature>
<evidence type="ECO:0000256" key="3">
    <source>
        <dbReference type="ARBA" id="ARBA00022692"/>
    </source>
</evidence>
<gene>
    <name evidence="7" type="ORF">FANTH_10033</name>
</gene>
<feature type="transmembrane region" description="Helical" evidence="6">
    <location>
        <begin position="150"/>
        <end position="170"/>
    </location>
</feature>
<evidence type="ECO:0000256" key="5">
    <source>
        <dbReference type="ARBA" id="ARBA00023136"/>
    </source>
</evidence>
<organism evidence="7 8">
    <name type="scientific">Fusarium anthophilum</name>
    <dbReference type="NCBI Taxonomy" id="48485"/>
    <lineage>
        <taxon>Eukaryota</taxon>
        <taxon>Fungi</taxon>
        <taxon>Dikarya</taxon>
        <taxon>Ascomycota</taxon>
        <taxon>Pezizomycotina</taxon>
        <taxon>Sordariomycetes</taxon>
        <taxon>Hypocreomycetidae</taxon>
        <taxon>Hypocreales</taxon>
        <taxon>Nectriaceae</taxon>
        <taxon>Fusarium</taxon>
        <taxon>Fusarium fujikuroi species complex</taxon>
    </lineage>
</organism>
<dbReference type="AlphaFoldDB" id="A0A8H4Z3C7"/>
<evidence type="ECO:0000256" key="2">
    <source>
        <dbReference type="ARBA" id="ARBA00005587"/>
    </source>
</evidence>
<dbReference type="Proteomes" id="UP000573603">
    <property type="component" value="Unassembled WGS sequence"/>
</dbReference>
<reference evidence="7 8" key="1">
    <citation type="journal article" date="2020" name="BMC Genomics">
        <title>Correction to: Identification and distribution of gene clusters required for synthesis of sphingolipid metabolism inhibitors in diverse species of the filamentous fungus Fusarium.</title>
        <authorList>
            <person name="Kim H.S."/>
            <person name="Lohmar J.M."/>
            <person name="Busman M."/>
            <person name="Brown D.W."/>
            <person name="Naumann T.A."/>
            <person name="Divon H.H."/>
            <person name="Lysoe E."/>
            <person name="Uhlig S."/>
            <person name="Proctor R.H."/>
        </authorList>
    </citation>
    <scope>NUCLEOTIDE SEQUENCE [LARGE SCALE GENOMIC DNA]</scope>
    <source>
        <strain evidence="7 8">NRRL 25214</strain>
    </source>
</reference>
<name>A0A8H4Z3C7_9HYPO</name>
<protein>
    <submittedName>
        <fullName evidence="7">Uncharacterized protein</fullName>
    </submittedName>
</protein>
<evidence type="ECO:0000256" key="6">
    <source>
        <dbReference type="SAM" id="Phobius"/>
    </source>
</evidence>
<feature type="transmembrane region" description="Helical" evidence="6">
    <location>
        <begin position="176"/>
        <end position="196"/>
    </location>
</feature>
<proteinExistence type="inferred from homology"/>
<feature type="transmembrane region" description="Helical" evidence="6">
    <location>
        <begin position="120"/>
        <end position="138"/>
    </location>
</feature>
<evidence type="ECO:0000256" key="4">
    <source>
        <dbReference type="ARBA" id="ARBA00022989"/>
    </source>
</evidence>
<dbReference type="PANTHER" id="PTHR31123">
    <property type="entry name" value="ACCUMULATION OF DYADS PROTEIN 2-RELATED"/>
    <property type="match status" value="1"/>
</dbReference>
<comment type="subcellular location">
    <subcellularLocation>
        <location evidence="1">Membrane</location>
        <topology evidence="1">Multi-pass membrane protein</topology>
    </subcellularLocation>
</comment>
<keyword evidence="5 6" id="KW-0472">Membrane</keyword>
<evidence type="ECO:0000256" key="1">
    <source>
        <dbReference type="ARBA" id="ARBA00004141"/>
    </source>
</evidence>
<dbReference type="InterPro" id="IPR000791">
    <property type="entry name" value="Gpr1/Fun34/SatP-like"/>
</dbReference>
<dbReference type="GO" id="GO:0015123">
    <property type="term" value="F:acetate transmembrane transporter activity"/>
    <property type="evidence" value="ECO:0007669"/>
    <property type="project" value="TreeGrafter"/>
</dbReference>
<keyword evidence="8" id="KW-1185">Reference proteome</keyword>
<dbReference type="PANTHER" id="PTHR31123:SF1">
    <property type="entry name" value="ACCUMULATION OF DYADS PROTEIN 2-RELATED"/>
    <property type="match status" value="1"/>
</dbReference>
<dbReference type="Pfam" id="PF01184">
    <property type="entry name" value="Gpr1_Fun34_YaaH"/>
    <property type="match status" value="1"/>
</dbReference>
<evidence type="ECO:0000313" key="8">
    <source>
        <dbReference type="Proteomes" id="UP000573603"/>
    </source>
</evidence>